<dbReference type="Proteomes" id="UP000007110">
    <property type="component" value="Unassembled WGS sequence"/>
</dbReference>
<evidence type="ECO:0000313" key="3">
    <source>
        <dbReference type="Proteomes" id="UP000007110"/>
    </source>
</evidence>
<dbReference type="InParanoid" id="A0A7M7NUL9"/>
<evidence type="ECO:0000256" key="1">
    <source>
        <dbReference type="SAM" id="MobiDB-lite"/>
    </source>
</evidence>
<feature type="region of interest" description="Disordered" evidence="1">
    <location>
        <begin position="1"/>
        <end position="23"/>
    </location>
</feature>
<feature type="compositionally biased region" description="Low complexity" evidence="1">
    <location>
        <begin position="66"/>
        <end position="124"/>
    </location>
</feature>
<dbReference type="EnsemblMetazoa" id="XM_030984931">
    <property type="protein sequence ID" value="XP_030840791"/>
    <property type="gene ID" value="LOC115918161"/>
</dbReference>
<dbReference type="AlphaFoldDB" id="A0A7M7NUL9"/>
<accession>A0A7M7NUL9</accession>
<feature type="compositionally biased region" description="Polar residues" evidence="1">
    <location>
        <begin position="50"/>
        <end position="65"/>
    </location>
</feature>
<name>A0A7M7NUL9_STRPU</name>
<evidence type="ECO:0000313" key="2">
    <source>
        <dbReference type="EnsemblMetazoa" id="XP_030840791"/>
    </source>
</evidence>
<protein>
    <submittedName>
        <fullName evidence="2">Uncharacterized protein</fullName>
    </submittedName>
</protein>
<sequence>MPIHVTPTKHRQTPANQHTAERPRHMITLSHVIMEREIPTIRQPPDQATKRQSSANATLTVQSTGTSASNPPTESTSSPSSTPSSTEPVTVPSTGTSASYPPTDSTSSPSSTPSSTEPATVPTTGTSASNPPTESMSLPSSTPSSTEPVSNHVTDGYKSSPMDAVIGIDTLPKDSNERIDLDSNPGPLVYETTALPRSHRSLK</sequence>
<keyword evidence="3" id="KW-1185">Reference proteome</keyword>
<dbReference type="RefSeq" id="XP_030840791.1">
    <property type="nucleotide sequence ID" value="XM_030984931.1"/>
</dbReference>
<reference evidence="2" key="2">
    <citation type="submission" date="2021-01" db="UniProtKB">
        <authorList>
            <consortium name="EnsemblMetazoa"/>
        </authorList>
    </citation>
    <scope>IDENTIFICATION</scope>
</reference>
<dbReference type="GeneID" id="115918161"/>
<feature type="region of interest" description="Disordered" evidence="1">
    <location>
        <begin position="35"/>
        <end position="203"/>
    </location>
</feature>
<dbReference type="KEGG" id="spu:115918161"/>
<dbReference type="PRINTS" id="PR01217">
    <property type="entry name" value="PRICHEXTENSN"/>
</dbReference>
<proteinExistence type="predicted"/>
<feature type="compositionally biased region" description="Low complexity" evidence="1">
    <location>
        <begin position="131"/>
        <end position="150"/>
    </location>
</feature>
<reference evidence="3" key="1">
    <citation type="submission" date="2015-02" db="EMBL/GenBank/DDBJ databases">
        <title>Genome sequencing for Strongylocentrotus purpuratus.</title>
        <authorList>
            <person name="Murali S."/>
            <person name="Liu Y."/>
            <person name="Vee V."/>
            <person name="English A."/>
            <person name="Wang M."/>
            <person name="Skinner E."/>
            <person name="Han Y."/>
            <person name="Muzny D.M."/>
            <person name="Worley K.C."/>
            <person name="Gibbs R.A."/>
        </authorList>
    </citation>
    <scope>NUCLEOTIDE SEQUENCE</scope>
</reference>
<feature type="compositionally biased region" description="Basic and acidic residues" evidence="1">
    <location>
        <begin position="171"/>
        <end position="181"/>
    </location>
</feature>
<organism evidence="2 3">
    <name type="scientific">Strongylocentrotus purpuratus</name>
    <name type="common">Purple sea urchin</name>
    <dbReference type="NCBI Taxonomy" id="7668"/>
    <lineage>
        <taxon>Eukaryota</taxon>
        <taxon>Metazoa</taxon>
        <taxon>Echinodermata</taxon>
        <taxon>Eleutherozoa</taxon>
        <taxon>Echinozoa</taxon>
        <taxon>Echinoidea</taxon>
        <taxon>Euechinoidea</taxon>
        <taxon>Echinacea</taxon>
        <taxon>Camarodonta</taxon>
        <taxon>Echinidea</taxon>
        <taxon>Strongylocentrotidae</taxon>
        <taxon>Strongylocentrotus</taxon>
    </lineage>
</organism>